<proteinExistence type="predicted"/>
<evidence type="ECO:0000313" key="1">
    <source>
        <dbReference type="EMBL" id="GBE63389.1"/>
    </source>
</evidence>
<keyword evidence="2" id="KW-1185">Reference proteome</keyword>
<comment type="caution">
    <text evidence="1">The sequence shown here is derived from an EMBL/GenBank/DDBJ whole genome shotgun (WGS) entry which is preliminary data.</text>
</comment>
<name>A0A2H6KK81_9APIC</name>
<dbReference type="RefSeq" id="XP_028869632.1">
    <property type="nucleotide sequence ID" value="XM_029013799.1"/>
</dbReference>
<reference evidence="1 2" key="1">
    <citation type="journal article" date="2017" name="BMC Genomics">
        <title>Whole-genome assembly of Babesia ovata and comparative genomics between closely related pathogens.</title>
        <authorList>
            <person name="Yamagishi J."/>
            <person name="Asada M."/>
            <person name="Hakimi H."/>
            <person name="Tanaka T.Q."/>
            <person name="Sugimoto C."/>
            <person name="Kawazu S."/>
        </authorList>
    </citation>
    <scope>NUCLEOTIDE SEQUENCE [LARGE SCALE GENOMIC DNA]</scope>
    <source>
        <strain evidence="1 2">Miyake</strain>
    </source>
</reference>
<dbReference type="VEuPathDB" id="PiroplasmaDB:BOVATA_048820"/>
<accession>A0A2H6KK81</accession>
<organism evidence="1 2">
    <name type="scientific">Babesia ovata</name>
    <dbReference type="NCBI Taxonomy" id="189622"/>
    <lineage>
        <taxon>Eukaryota</taxon>
        <taxon>Sar</taxon>
        <taxon>Alveolata</taxon>
        <taxon>Apicomplexa</taxon>
        <taxon>Aconoidasida</taxon>
        <taxon>Piroplasmida</taxon>
        <taxon>Babesiidae</taxon>
        <taxon>Babesia</taxon>
    </lineage>
</organism>
<protein>
    <recommendedName>
        <fullName evidence="3">C3H1-type domain-containing protein</fullName>
    </recommendedName>
</protein>
<dbReference type="GeneID" id="39877159"/>
<dbReference type="OrthoDB" id="366951at2759"/>
<dbReference type="EMBL" id="BDSA01000040">
    <property type="protein sequence ID" value="GBE63389.1"/>
    <property type="molecule type" value="Genomic_DNA"/>
</dbReference>
<evidence type="ECO:0000313" key="2">
    <source>
        <dbReference type="Proteomes" id="UP000236319"/>
    </source>
</evidence>
<sequence>MSFLHGVLETVKDDESVTTYDNYDALKIDKVINGLHDSVGQGRQAFQAAVSQVDTLSKKVTGGLSALIGDGKYYKEVAGRSGKELQEQLREWKETLHDIFNDLNNTETNVDLLDSALKHKLASEVRPIKEAVKVLHDSAENDLFVEQVKLVDEELVKQFSKMCSGIGELRNENVKRLVTAKRAVVLAKEMVESELGRVTGTHRIEILNLFDAIRKDVRDVYLSLNNKKVELKNLVAQAREAFGTLKINTVSKGSRSSDDKSVDYNWDMLKGEIKWLVDKVNGSSNNPNKYEGLKGIKRRVEEYAEKFRESVMFNGVVEQWITKILEKEPLKGKLAQYVNSNNAQPQVDMNSTNIGYIATVIRTHLRFQINAAVQSFNNQVEANGANNEITKNVAAVKSVCEAFSRQIGSSIGTTIRLTDIVSGIETQLRPRGRYSGASISPNQNCDLTATVATIIAAIQSESQQVSDELQSFTSKAEMRFNYDLGRNVHNAITDIDKIKQQFDGNEDETINGGSNTDFGNKIDKALEAVKEPIKKLETLLTEGVDGSIEHKLINETYGLQKVLNELDGITKEHGDDGKIKNKMNAAEDIMDVLKTKLRNQLKAIEVAVNNADSCFNHYIKILEAVVQAVQDRVTTQVRSLFTNQKLADLSALHKLVERQAKKIANIIFSDTTNGLKGLLNHMGTWLPHNKSPVIFKNLTYFNDVAVDIKYLLDALLSYTAEQVKTPSKGKKGEKEESEGSKKVQDIKSAVDKLLSHLSKSDKLYNFDYEFQQKLSQLTDAVNALHAEKFAGHQNPELLDALKKGMLGITGELGHAYVNRYDSQKFTENLVDAKYELTPSKNTTIITLRDYGRKCSKVFLTILNIAQDALSRLHYKCNGDWKNKKLCKIENNDENPLGKFLHDCGFEVAKNETSKDGELHHESVWNGKKIHEDCLKTVQDATNDEHLKACASKDGNIKVLDILKCLITHLNQYNQVCHIATFTATRTPCSIFDMLCWLSGLPHNAVFQKLTTHCSSYDTKGDTDLRKRLLDAVAYSFPNIGKYSHNMLTTIVGTGNADTIYGSDLANNSLKFKYPASAEECIHTLLDILRRLLPVCRFLYKQCGVRPSHFGWRDCQYGKNIPTAKWPCTDHSTDKANSQPTDQSTCQPTCQANDKPNCKPTCQPTSPLMSYLNDCLPGHLPHQLMSVGCMSVCSTCPSTSRNGMPCLTPFGFRAFSGSTKTGRDLCEIIKKFFTNVNLSSLFCLSPKPPVTLPEHFGFALSLVGQWADTSRYGVQSLKAVIESAIKNNSIALYDPPTELIKALTNAYGHGIEGHDECDDTHVTSLTSSGTCNSKNTHSAPYLSPLCSDAYKYLANKNAGLYLSWIAYLPWVFQQYLECLLDAFKNIFCHEWGCHVCFYNDKCKKGKHGESEHPCQCSSIAKCKGVAPTLYSYGFTFNDVLSLNASKFATKCSDFQQQLSKVTKSNYFTELFKHCDELLWKIREPFSQTLLALWSLSLLYLLHIAVVRLDVLRIRSHLRSPASHRIAAQSLLAAARVRALANVKYFSP</sequence>
<dbReference type="Proteomes" id="UP000236319">
    <property type="component" value="Unassembled WGS sequence"/>
</dbReference>
<evidence type="ECO:0008006" key="3">
    <source>
        <dbReference type="Google" id="ProtNLM"/>
    </source>
</evidence>
<gene>
    <name evidence="1" type="ORF">BOVATA_048820</name>
</gene>